<feature type="domain" description="Short-chain fatty acyl coenzyme A regulators C-terminal" evidence="1">
    <location>
        <begin position="35"/>
        <end position="94"/>
    </location>
</feature>
<organism evidence="2 3">
    <name type="scientific">Pararhodobacter aggregans</name>
    <dbReference type="NCBI Taxonomy" id="404875"/>
    <lineage>
        <taxon>Bacteria</taxon>
        <taxon>Pseudomonadati</taxon>
        <taxon>Pseudomonadota</taxon>
        <taxon>Alphaproteobacteria</taxon>
        <taxon>Rhodobacterales</taxon>
        <taxon>Paracoccaceae</taxon>
        <taxon>Pararhodobacter</taxon>
    </lineage>
</organism>
<accession>A0A2T7UVJ8</accession>
<evidence type="ECO:0000313" key="3">
    <source>
        <dbReference type="Proteomes" id="UP000244810"/>
    </source>
</evidence>
<comment type="caution">
    <text evidence="2">The sequence shown here is derived from an EMBL/GenBank/DDBJ whole genome shotgun (WGS) entry which is preliminary data.</text>
</comment>
<dbReference type="EMBL" id="QDDR01000002">
    <property type="protein sequence ID" value="PVE48805.1"/>
    <property type="molecule type" value="Genomic_DNA"/>
</dbReference>
<evidence type="ECO:0000259" key="1">
    <source>
        <dbReference type="Pfam" id="PF09856"/>
    </source>
</evidence>
<reference evidence="2 3" key="1">
    <citation type="journal article" date="2011" name="Syst. Appl. Microbiol.">
        <title>Defluviimonas denitrificans gen. nov., sp. nov., and Pararhodobacter aggregans gen. nov., sp. nov., non-phototrophic Rhodobacteraceae from the biofilter of a marine aquaculture.</title>
        <authorList>
            <person name="Foesel B.U."/>
            <person name="Drake H.L."/>
            <person name="Schramm A."/>
        </authorList>
    </citation>
    <scope>NUCLEOTIDE SEQUENCE [LARGE SCALE GENOMIC DNA]</scope>
    <source>
        <strain evidence="2 3">D1-19</strain>
    </source>
</reference>
<dbReference type="Proteomes" id="UP000244810">
    <property type="component" value="Unassembled WGS sequence"/>
</dbReference>
<protein>
    <recommendedName>
        <fullName evidence="1">Short-chain fatty acyl coenzyme A regulators C-terminal domain-containing protein</fullName>
    </recommendedName>
</protein>
<gene>
    <name evidence="2" type="ORF">DDE23_04990</name>
</gene>
<dbReference type="Pfam" id="PF09856">
    <property type="entry name" value="ScfRs"/>
    <property type="match status" value="1"/>
</dbReference>
<dbReference type="RefSeq" id="WP_107750858.1">
    <property type="nucleotide sequence ID" value="NZ_QDDR01000002.1"/>
</dbReference>
<dbReference type="OrthoDB" id="1123084at2"/>
<proteinExistence type="predicted"/>
<dbReference type="AlphaFoldDB" id="A0A2T7UVJ8"/>
<evidence type="ECO:0000313" key="2">
    <source>
        <dbReference type="EMBL" id="PVE48805.1"/>
    </source>
</evidence>
<dbReference type="InterPro" id="IPR018653">
    <property type="entry name" value="ScfR_C"/>
</dbReference>
<keyword evidence="3" id="KW-1185">Reference proteome</keyword>
<sequence length="101" mass="11262">MAWRPRRWQTSTSRAEHAARKAPSIVTCARSGNTNSGYAPRLIYAQDLKLDAVQPVPIGVNCYLCERPDCPSRAYPPINRLFSFSERSRGVSSFGFAPDTN</sequence>
<name>A0A2T7UVJ8_9RHOB</name>